<comment type="subcellular location">
    <subcellularLocation>
        <location evidence="1">Cell membrane</location>
        <topology evidence="1">Single-pass type I membrane protein</topology>
    </subcellularLocation>
</comment>
<dbReference type="SUPFAM" id="SSF47986">
    <property type="entry name" value="DEATH domain"/>
    <property type="match status" value="1"/>
</dbReference>
<evidence type="ECO:0000313" key="4">
    <source>
        <dbReference type="EnsemblMetazoa" id="XP_038064806.1"/>
    </source>
</evidence>
<dbReference type="PROSITE" id="PS51145">
    <property type="entry name" value="ZU5"/>
    <property type="match status" value="1"/>
</dbReference>
<keyword evidence="1" id="KW-0675">Receptor</keyword>
<protein>
    <recommendedName>
        <fullName evidence="1">Netrin receptor UNC5</fullName>
    </recommendedName>
</protein>
<accession>A0A914AMR4</accession>
<dbReference type="Pfam" id="PF00531">
    <property type="entry name" value="Death"/>
    <property type="match status" value="1"/>
</dbReference>
<dbReference type="OrthoDB" id="418634at2759"/>
<sequence>MDAMDAMVAINESISPIREASCKIPPVEISPVLQPAPGGASNCQGSSSAPPTLLKRILDEHDNFAKECSEDTLMDNTFQLPYIAIGYFDHDGGSLSLGKYNVHMYIPRGALPKKSLQQVYIYVNPNAPPVDGIHPPQVALSPVIQCGPPGLKFLDSVVLQFPHHASENSSWMLYTKICSDEDAAYKAWHPLDGEEDGIVVSTENKKVVLLMKHFTGAALVGEPSSTSSKMVHVGAFGGSCTESDTSYAVRIHAWDDDPVAKQKVLDMEKELESKPLDVYRDMLVHHSHGGVIVALENLKTGWELEENTSQKQEISKSRVWRFPKNSVTFDMRRQLPRAESDLMQLLPGADGVIYQCISESDTTSTEDRIRLSIRPKQGKIATSHKEASKTCTEEKVRTAITRRVHGLMDGDYGGFSEALVQKLCQHLDTEINSHNWTELARDLLGEGLRSNDIARQESPSKETIKVYFAGCRADNTSDKPAVQHLIEKFASEIVDIVRNEVRRAWEEGQPSGMEKTGVITEASGSVQRVSEIPLRSAPGSNSDVSGSIPCQISTEVDDQKRLRRLAEKLGPEWETLATELGCTSENLFRIKEDKRNCVVNQIFTMLVEWRQRGGRLDESILADALGKAKRFDLAQQFREMTSGIRRRRVSSISGRSISGCSISGRSISRLSINLQ</sequence>
<dbReference type="Proteomes" id="UP000887568">
    <property type="component" value="Unplaced"/>
</dbReference>
<reference evidence="4" key="1">
    <citation type="submission" date="2022-11" db="UniProtKB">
        <authorList>
            <consortium name="EnsemblMetazoa"/>
        </authorList>
    </citation>
    <scope>IDENTIFICATION</scope>
</reference>
<proteinExistence type="inferred from homology"/>
<dbReference type="GO" id="GO:0005886">
    <property type="term" value="C:plasma membrane"/>
    <property type="evidence" value="ECO:0007669"/>
    <property type="project" value="UniProtKB-SubCell"/>
</dbReference>
<feature type="domain" description="ZU5" evidence="3">
    <location>
        <begin position="82"/>
        <end position="202"/>
    </location>
</feature>
<dbReference type="InterPro" id="IPR000488">
    <property type="entry name" value="Death_dom"/>
</dbReference>
<evidence type="ECO:0000313" key="5">
    <source>
        <dbReference type="Proteomes" id="UP000887568"/>
    </source>
</evidence>
<evidence type="ECO:0000256" key="1">
    <source>
        <dbReference type="RuleBase" id="RU367033"/>
    </source>
</evidence>
<feature type="domain" description="Death" evidence="2">
    <location>
        <begin position="558"/>
        <end position="641"/>
    </location>
</feature>
<comment type="function">
    <text evidence="1">Receptor for netrin required for axon guidance. Mediates axon repulsion of neuronal growth cones in the developing nervous system upon ligand binding.</text>
</comment>
<dbReference type="PROSITE" id="PS50017">
    <property type="entry name" value="DEATH_DOMAIN"/>
    <property type="match status" value="1"/>
</dbReference>
<keyword evidence="1" id="KW-0393">Immunoglobulin domain</keyword>
<dbReference type="GeneID" id="119735172"/>
<dbReference type="InterPro" id="IPR011029">
    <property type="entry name" value="DEATH-like_dom_sf"/>
</dbReference>
<organism evidence="4 5">
    <name type="scientific">Patiria miniata</name>
    <name type="common">Bat star</name>
    <name type="synonym">Asterina miniata</name>
    <dbReference type="NCBI Taxonomy" id="46514"/>
    <lineage>
        <taxon>Eukaryota</taxon>
        <taxon>Metazoa</taxon>
        <taxon>Echinodermata</taxon>
        <taxon>Eleutherozoa</taxon>
        <taxon>Asterozoa</taxon>
        <taxon>Asteroidea</taxon>
        <taxon>Valvatacea</taxon>
        <taxon>Valvatida</taxon>
        <taxon>Asterinidae</taxon>
        <taxon>Patiria</taxon>
    </lineage>
</organism>
<dbReference type="PANTHER" id="PTHR12582">
    <property type="entry name" value="NETRIN RECEPTOR UNC5"/>
    <property type="match status" value="1"/>
</dbReference>
<keyword evidence="5" id="KW-1185">Reference proteome</keyword>
<dbReference type="PANTHER" id="PTHR12582:SF41">
    <property type="entry name" value="UNC5C-LIKE PROTEIN"/>
    <property type="match status" value="1"/>
</dbReference>
<dbReference type="OMA" id="EINSHNW"/>
<comment type="similarity">
    <text evidence="1">Belongs to the unc-5 family.</text>
</comment>
<dbReference type="Gene3D" id="2.60.220.30">
    <property type="match status" value="1"/>
</dbReference>
<dbReference type="RefSeq" id="XP_038064806.1">
    <property type="nucleotide sequence ID" value="XM_038208878.1"/>
</dbReference>
<keyword evidence="1" id="KW-0217">Developmental protein</keyword>
<dbReference type="GO" id="GO:0005042">
    <property type="term" value="F:netrin receptor activity"/>
    <property type="evidence" value="ECO:0007669"/>
    <property type="project" value="UniProtKB-UniRule"/>
</dbReference>
<name>A0A914AMR4_PATMI</name>
<dbReference type="Gene3D" id="1.10.533.10">
    <property type="entry name" value="Death Domain, Fas"/>
    <property type="match status" value="1"/>
</dbReference>
<dbReference type="Pfam" id="PF00791">
    <property type="entry name" value="ZU5"/>
    <property type="match status" value="1"/>
</dbReference>
<evidence type="ECO:0000259" key="2">
    <source>
        <dbReference type="PROSITE" id="PS50017"/>
    </source>
</evidence>
<dbReference type="InterPro" id="IPR000906">
    <property type="entry name" value="ZU5_dom"/>
</dbReference>
<dbReference type="AlphaFoldDB" id="A0A914AMR4"/>
<dbReference type="EnsemblMetazoa" id="XM_038208878.1">
    <property type="protein sequence ID" value="XP_038064806.1"/>
    <property type="gene ID" value="LOC119735172"/>
</dbReference>
<dbReference type="SMART" id="SM00218">
    <property type="entry name" value="ZU5"/>
    <property type="match status" value="1"/>
</dbReference>
<evidence type="ECO:0000259" key="3">
    <source>
        <dbReference type="PROSITE" id="PS51145"/>
    </source>
</evidence>
<dbReference type="SMART" id="SM00005">
    <property type="entry name" value="DEATH"/>
    <property type="match status" value="1"/>
</dbReference>
<dbReference type="InterPro" id="IPR037936">
    <property type="entry name" value="UNC5A-D"/>
</dbReference>